<evidence type="ECO:0000256" key="1">
    <source>
        <dbReference type="ARBA" id="ARBA00022670"/>
    </source>
</evidence>
<keyword evidence="3" id="KW-0720">Serine protease</keyword>
<evidence type="ECO:0000313" key="6">
    <source>
        <dbReference type="Proteomes" id="UP000836841"/>
    </source>
</evidence>
<evidence type="ECO:0000259" key="4">
    <source>
        <dbReference type="Pfam" id="PF17815"/>
    </source>
</evidence>
<proteinExistence type="predicted"/>
<protein>
    <recommendedName>
        <fullName evidence="4">Protease Do-like PDZ domain-containing protein</fullName>
    </recommendedName>
</protein>
<name>A0AAU9SL62_THLAR</name>
<dbReference type="InterPro" id="IPR041517">
    <property type="entry name" value="DEGP_PDZ"/>
</dbReference>
<dbReference type="Gene3D" id="3.20.190.20">
    <property type="match status" value="1"/>
</dbReference>
<evidence type="ECO:0000256" key="2">
    <source>
        <dbReference type="ARBA" id="ARBA00022801"/>
    </source>
</evidence>
<sequence length="132" mass="14961">MAKKPSETALLKVLREGKEYEFNIGVKPILEDDTNAGYSSTEDLQVMKVNGMEVDNLQHLCQVIEECCTGYLRLDLEDEKVLILNNKSARKANSKILKDLKIPSAMSDDLQPRKLNRGSVVHRRVVLRHSKP</sequence>
<keyword evidence="2" id="KW-0378">Hydrolase</keyword>
<organism evidence="5 6">
    <name type="scientific">Thlaspi arvense</name>
    <name type="common">Field penny-cress</name>
    <dbReference type="NCBI Taxonomy" id="13288"/>
    <lineage>
        <taxon>Eukaryota</taxon>
        <taxon>Viridiplantae</taxon>
        <taxon>Streptophyta</taxon>
        <taxon>Embryophyta</taxon>
        <taxon>Tracheophyta</taxon>
        <taxon>Spermatophyta</taxon>
        <taxon>Magnoliopsida</taxon>
        <taxon>eudicotyledons</taxon>
        <taxon>Gunneridae</taxon>
        <taxon>Pentapetalae</taxon>
        <taxon>rosids</taxon>
        <taxon>malvids</taxon>
        <taxon>Brassicales</taxon>
        <taxon>Brassicaceae</taxon>
        <taxon>Thlaspideae</taxon>
        <taxon>Thlaspi</taxon>
    </lineage>
</organism>
<dbReference type="AlphaFoldDB" id="A0AAU9SL62"/>
<feature type="domain" description="Protease Do-like PDZ" evidence="4">
    <location>
        <begin position="28"/>
        <end position="109"/>
    </location>
</feature>
<keyword evidence="1" id="KW-0645">Protease</keyword>
<dbReference type="GO" id="GO:0004252">
    <property type="term" value="F:serine-type endopeptidase activity"/>
    <property type="evidence" value="ECO:0007669"/>
    <property type="project" value="TreeGrafter"/>
</dbReference>
<reference evidence="5 6" key="1">
    <citation type="submission" date="2022-03" db="EMBL/GenBank/DDBJ databases">
        <authorList>
            <person name="Nunn A."/>
            <person name="Chopra R."/>
            <person name="Nunn A."/>
            <person name="Contreras Garrido A."/>
        </authorList>
    </citation>
    <scope>NUCLEOTIDE SEQUENCE [LARGE SCALE GENOMIC DNA]</scope>
</reference>
<evidence type="ECO:0000313" key="5">
    <source>
        <dbReference type="EMBL" id="CAH2065597.1"/>
    </source>
</evidence>
<gene>
    <name evidence="5" type="ORF">TAV2_LOCUS15511</name>
</gene>
<dbReference type="GO" id="GO:0006508">
    <property type="term" value="P:proteolysis"/>
    <property type="evidence" value="ECO:0007669"/>
    <property type="project" value="UniProtKB-KW"/>
</dbReference>
<dbReference type="EMBL" id="OU466861">
    <property type="protein sequence ID" value="CAH2065597.1"/>
    <property type="molecule type" value="Genomic_DNA"/>
</dbReference>
<dbReference type="Pfam" id="PF17815">
    <property type="entry name" value="PDZ_3"/>
    <property type="match status" value="1"/>
</dbReference>
<evidence type="ECO:0000256" key="3">
    <source>
        <dbReference type="ARBA" id="ARBA00022825"/>
    </source>
</evidence>
<keyword evidence="6" id="KW-1185">Reference proteome</keyword>
<accession>A0AAU9SL62</accession>
<dbReference type="Proteomes" id="UP000836841">
    <property type="component" value="Chromosome 5"/>
</dbReference>
<dbReference type="PANTHER" id="PTHR45980">
    <property type="match status" value="1"/>
</dbReference>
<dbReference type="PANTHER" id="PTHR45980:SF10">
    <property type="entry name" value="PROTEASE DO-LIKE 3, MITOCHONDRIAL-RELATED"/>
    <property type="match status" value="1"/>
</dbReference>
<dbReference type="InterPro" id="IPR046449">
    <property type="entry name" value="DEGP_PDZ_sf"/>
</dbReference>